<dbReference type="EMBL" id="JAEHNR010000019">
    <property type="protein sequence ID" value="MBL1071416.1"/>
    <property type="molecule type" value="Genomic_DNA"/>
</dbReference>
<dbReference type="RefSeq" id="WP_202017620.1">
    <property type="nucleotide sequence ID" value="NZ_JAEHNR010000019.1"/>
</dbReference>
<keyword evidence="5" id="KW-0732">Signal</keyword>
<evidence type="ECO:0000259" key="6">
    <source>
        <dbReference type="SMART" id="SM00235"/>
    </source>
</evidence>
<dbReference type="InterPro" id="IPR021190">
    <property type="entry name" value="Pept_M10A"/>
</dbReference>
<sequence length="235" mass="26300">MKRFNFLKRIIVLTMLLGGIGTPIVEQAQPAQAATAKTNKTRKVKKTKQVKKSKKTAKKTKKTTKKVKIKVDTSKKKKNRPVSFVKKAPETQIPTARVYINLPEGSSDYQITQQAMDAWNDTKAINFKQVTDYRKANIIVNAGNYGNTRWACITQIPAVPRGYLYGSIISLNNFFLDQVNSEIALSVAEHELGHAIGLEHNDSQPSVMNSAVTDQRAYTIQQCDIDAVKAIYNEK</sequence>
<keyword evidence="8" id="KW-1185">Reference proteome</keyword>
<dbReference type="SUPFAM" id="SSF55486">
    <property type="entry name" value="Metalloproteases ('zincins'), catalytic domain"/>
    <property type="match status" value="1"/>
</dbReference>
<dbReference type="Pfam" id="PF00413">
    <property type="entry name" value="Peptidase_M10"/>
    <property type="match status" value="1"/>
</dbReference>
<feature type="chain" id="PRO_5047014557" evidence="5">
    <location>
        <begin position="29"/>
        <end position="235"/>
    </location>
</feature>
<keyword evidence="1" id="KW-0645">Protease</keyword>
<dbReference type="InterPro" id="IPR001818">
    <property type="entry name" value="Pept_M10_metallopeptidase"/>
</dbReference>
<evidence type="ECO:0000256" key="4">
    <source>
        <dbReference type="ARBA" id="ARBA00022833"/>
    </source>
</evidence>
<dbReference type="CDD" id="cd04268">
    <property type="entry name" value="ZnMc_MMP_like"/>
    <property type="match status" value="1"/>
</dbReference>
<dbReference type="GO" id="GO:0008237">
    <property type="term" value="F:metallopeptidase activity"/>
    <property type="evidence" value="ECO:0007669"/>
    <property type="project" value="UniProtKB-KW"/>
</dbReference>
<evidence type="ECO:0000313" key="7">
    <source>
        <dbReference type="EMBL" id="MBL1071416.1"/>
    </source>
</evidence>
<dbReference type="Gene3D" id="3.40.390.10">
    <property type="entry name" value="Collagenase (Catalytic Domain)"/>
    <property type="match status" value="1"/>
</dbReference>
<evidence type="ECO:0000313" key="8">
    <source>
        <dbReference type="Proteomes" id="UP000640912"/>
    </source>
</evidence>
<keyword evidence="4" id="KW-0862">Zinc</keyword>
<dbReference type="PRINTS" id="PR00138">
    <property type="entry name" value="MATRIXIN"/>
</dbReference>
<keyword evidence="7" id="KW-0482">Metalloprotease</keyword>
<feature type="domain" description="Peptidase metallopeptidase" evidence="6">
    <location>
        <begin position="89"/>
        <end position="234"/>
    </location>
</feature>
<evidence type="ECO:0000256" key="1">
    <source>
        <dbReference type="ARBA" id="ARBA00022670"/>
    </source>
</evidence>
<keyword evidence="3" id="KW-0378">Hydrolase</keyword>
<name>A0ABS1LTB3_9LACO</name>
<keyword evidence="2" id="KW-0479">Metal-binding</keyword>
<dbReference type="SMART" id="SM00235">
    <property type="entry name" value="ZnMc"/>
    <property type="match status" value="1"/>
</dbReference>
<reference evidence="7 8" key="1">
    <citation type="journal article" date="2021" name="Microorganisms">
        <title>Dual Inhibition of Salmonella enterica and Clostridium perfringens by New Probiotic Candidates Isolated from Chicken Intestinal Mucosa.</title>
        <authorList>
            <person name="Lone A."/>
            <person name="Mottawea W."/>
            <person name="Ait Chait Y."/>
            <person name="Hammami R."/>
        </authorList>
    </citation>
    <scope>NUCLEOTIDE SEQUENCE [LARGE SCALE GENOMIC DNA]</scope>
    <source>
        <strain evidence="7 8">A12</strain>
    </source>
</reference>
<feature type="signal peptide" evidence="5">
    <location>
        <begin position="1"/>
        <end position="28"/>
    </location>
</feature>
<protein>
    <submittedName>
        <fullName evidence="7">Matrixin family metalloprotease</fullName>
    </submittedName>
</protein>
<dbReference type="Proteomes" id="UP000640912">
    <property type="component" value="Unassembled WGS sequence"/>
</dbReference>
<evidence type="ECO:0000256" key="5">
    <source>
        <dbReference type="SAM" id="SignalP"/>
    </source>
</evidence>
<proteinExistence type="predicted"/>
<organism evidence="7 8">
    <name type="scientific">Lactobacillus kitasatonis</name>
    <dbReference type="NCBI Taxonomy" id="237446"/>
    <lineage>
        <taxon>Bacteria</taxon>
        <taxon>Bacillati</taxon>
        <taxon>Bacillota</taxon>
        <taxon>Bacilli</taxon>
        <taxon>Lactobacillales</taxon>
        <taxon>Lactobacillaceae</taxon>
        <taxon>Lactobacillus</taxon>
    </lineage>
</organism>
<accession>A0ABS1LTB3</accession>
<comment type="caution">
    <text evidence="7">The sequence shown here is derived from an EMBL/GenBank/DDBJ whole genome shotgun (WGS) entry which is preliminary data.</text>
</comment>
<dbReference type="InterPro" id="IPR024079">
    <property type="entry name" value="MetalloPept_cat_dom_sf"/>
</dbReference>
<gene>
    <name evidence="7" type="ORF">JEM47_02610</name>
</gene>
<evidence type="ECO:0000256" key="2">
    <source>
        <dbReference type="ARBA" id="ARBA00022723"/>
    </source>
</evidence>
<evidence type="ECO:0000256" key="3">
    <source>
        <dbReference type="ARBA" id="ARBA00022801"/>
    </source>
</evidence>
<dbReference type="InterPro" id="IPR006026">
    <property type="entry name" value="Peptidase_Metallo"/>
</dbReference>